<dbReference type="EMBL" id="JADMCD010000005">
    <property type="protein sequence ID" value="MBF8641434.1"/>
    <property type="molecule type" value="Genomic_DNA"/>
</dbReference>
<reference evidence="2 3" key="1">
    <citation type="submission" date="2018-06" db="EMBL/GenBank/DDBJ databases">
        <authorList>
            <consortium name="Pathogen Informatics"/>
            <person name="Doyle S."/>
        </authorList>
    </citation>
    <scope>NUCLEOTIDE SEQUENCE [LARGE SCALE GENOMIC DNA]</scope>
    <source>
        <strain evidence="2 3">NCTC11842</strain>
    </source>
</reference>
<accession>A0A2X2D5T3</accession>
<proteinExistence type="predicted"/>
<protein>
    <submittedName>
        <fullName evidence="2">Uncharacterized protein</fullName>
    </submittedName>
</protein>
<reference evidence="1 4" key="2">
    <citation type="submission" date="2020-10" db="EMBL/GenBank/DDBJ databases">
        <title>Genome sequences of Pseudomonas isolates.</title>
        <authorList>
            <person name="Wessels L."/>
            <person name="Reich F."/>
            <person name="Hammerl J."/>
        </authorList>
    </citation>
    <scope>NUCLEOTIDE SEQUENCE [LARGE SCALE GENOMIC DNA]</scope>
    <source>
        <strain evidence="1 4">20-MO00624-0</strain>
    </source>
</reference>
<dbReference type="RefSeq" id="WP_010798903.1">
    <property type="nucleotide sequence ID" value="NZ_CP069263.1"/>
</dbReference>
<sequence>MRYYVIIWLGIAACFAFMQADHALPAVLSLMASWLVALFLKPAPTRVRGFSPVIDTTPPRAVADTPAGQV</sequence>
<evidence type="ECO:0000313" key="1">
    <source>
        <dbReference type="EMBL" id="MBF8641434.1"/>
    </source>
</evidence>
<gene>
    <name evidence="1" type="ORF">IRZ65_12135</name>
    <name evidence="2" type="ORF">NCTC11842_05525</name>
</gene>
<evidence type="ECO:0000313" key="3">
    <source>
        <dbReference type="Proteomes" id="UP000250443"/>
    </source>
</evidence>
<keyword evidence="4" id="KW-1185">Reference proteome</keyword>
<organism evidence="2 3">
    <name type="scientific">Pseudomonas luteola</name>
    <dbReference type="NCBI Taxonomy" id="47886"/>
    <lineage>
        <taxon>Bacteria</taxon>
        <taxon>Pseudomonadati</taxon>
        <taxon>Pseudomonadota</taxon>
        <taxon>Gammaproteobacteria</taxon>
        <taxon>Pseudomonadales</taxon>
        <taxon>Pseudomonadaceae</taxon>
        <taxon>Pseudomonas</taxon>
    </lineage>
</organism>
<evidence type="ECO:0000313" key="4">
    <source>
        <dbReference type="Proteomes" id="UP000626180"/>
    </source>
</evidence>
<dbReference type="EMBL" id="UAUF01000015">
    <property type="protein sequence ID" value="SPZ16492.1"/>
    <property type="molecule type" value="Genomic_DNA"/>
</dbReference>
<dbReference type="AlphaFoldDB" id="A0A2X2D5T3"/>
<name>A0A2X2D5T3_PSELU</name>
<evidence type="ECO:0000313" key="2">
    <source>
        <dbReference type="EMBL" id="SPZ16492.1"/>
    </source>
</evidence>
<dbReference type="Proteomes" id="UP000250443">
    <property type="component" value="Unassembled WGS sequence"/>
</dbReference>
<dbReference type="Proteomes" id="UP000626180">
    <property type="component" value="Unassembled WGS sequence"/>
</dbReference>